<dbReference type="AlphaFoldDB" id="A0AAX4K1Q9"/>
<proteinExistence type="predicted"/>
<gene>
    <name evidence="2" type="ORF">L201_006055</name>
</gene>
<dbReference type="EMBL" id="CP144105">
    <property type="protein sequence ID" value="WWC91114.1"/>
    <property type="molecule type" value="Genomic_DNA"/>
</dbReference>
<dbReference type="RefSeq" id="XP_066077877.1">
    <property type="nucleotide sequence ID" value="XM_066221780.1"/>
</dbReference>
<accession>A0AAX4K1Q9</accession>
<name>A0AAX4K1Q9_9TREE</name>
<reference evidence="2 3" key="1">
    <citation type="submission" date="2024-01" db="EMBL/GenBank/DDBJ databases">
        <title>Comparative genomics of Cryptococcus and Kwoniella reveals pathogenesis evolution and contrasting modes of karyotype evolution via chromosome fusion or intercentromeric recombination.</title>
        <authorList>
            <person name="Coelho M.A."/>
            <person name="David-Palma M."/>
            <person name="Shea T."/>
            <person name="Bowers K."/>
            <person name="McGinley-Smith S."/>
            <person name="Mohammad A.W."/>
            <person name="Gnirke A."/>
            <person name="Yurkov A.M."/>
            <person name="Nowrousian M."/>
            <person name="Sun S."/>
            <person name="Cuomo C.A."/>
            <person name="Heitman J."/>
        </authorList>
    </citation>
    <scope>NUCLEOTIDE SEQUENCE [LARGE SCALE GENOMIC DNA]</scope>
    <source>
        <strain evidence="2 3">CBS 6074</strain>
    </source>
</reference>
<feature type="chain" id="PRO_5043657445" evidence="1">
    <location>
        <begin position="21"/>
        <end position="143"/>
    </location>
</feature>
<keyword evidence="3" id="KW-1185">Reference proteome</keyword>
<dbReference type="GeneID" id="91096725"/>
<organism evidence="2 3">
    <name type="scientific">Kwoniella dendrophila CBS 6074</name>
    <dbReference type="NCBI Taxonomy" id="1295534"/>
    <lineage>
        <taxon>Eukaryota</taxon>
        <taxon>Fungi</taxon>
        <taxon>Dikarya</taxon>
        <taxon>Basidiomycota</taxon>
        <taxon>Agaricomycotina</taxon>
        <taxon>Tremellomycetes</taxon>
        <taxon>Tremellales</taxon>
        <taxon>Cryptococcaceae</taxon>
        <taxon>Kwoniella</taxon>
    </lineage>
</organism>
<keyword evidence="1" id="KW-0732">Signal</keyword>
<evidence type="ECO:0000256" key="1">
    <source>
        <dbReference type="SAM" id="SignalP"/>
    </source>
</evidence>
<evidence type="ECO:0000313" key="2">
    <source>
        <dbReference type="EMBL" id="WWC91114.1"/>
    </source>
</evidence>
<protein>
    <submittedName>
        <fullName evidence="2">Uncharacterized protein</fullName>
    </submittedName>
</protein>
<evidence type="ECO:0000313" key="3">
    <source>
        <dbReference type="Proteomes" id="UP001355207"/>
    </source>
</evidence>
<dbReference type="Proteomes" id="UP001355207">
    <property type="component" value="Chromosome 8"/>
</dbReference>
<sequence length="143" mass="15822">MISFISLFSIALLSILSINAAPLVKRVDQVKFTGYWPEKYVEIAGYNRGWTGGSGNYTFTGILTYPGQNATNETIIFENKAIHSYIYHFGDIDSYPQDSTFQFRIEDAADSTLYDEGPVLPIISKEEAFGTPSASAETPAQTE</sequence>
<feature type="signal peptide" evidence="1">
    <location>
        <begin position="1"/>
        <end position="20"/>
    </location>
</feature>